<feature type="region of interest" description="Disordered" evidence="3">
    <location>
        <begin position="469"/>
        <end position="498"/>
    </location>
</feature>
<feature type="domain" description="Cortactin-binding protein-2 N-terminal" evidence="4">
    <location>
        <begin position="57"/>
        <end position="242"/>
    </location>
</feature>
<dbReference type="Pfam" id="PF09727">
    <property type="entry name" value="CortBP2"/>
    <property type="match status" value="2"/>
</dbReference>
<keyword evidence="1 2" id="KW-0175">Coiled coil</keyword>
<dbReference type="EMBL" id="JAGTTL010000012">
    <property type="protein sequence ID" value="KAK6315076.1"/>
    <property type="molecule type" value="Genomic_DNA"/>
</dbReference>
<evidence type="ECO:0000256" key="2">
    <source>
        <dbReference type="SAM" id="Coils"/>
    </source>
</evidence>
<accession>A0AAN8M9T4</accession>
<feature type="domain" description="Cortactin-binding protein-2 N-terminal" evidence="4">
    <location>
        <begin position="536"/>
        <end position="714"/>
    </location>
</feature>
<dbReference type="InterPro" id="IPR019131">
    <property type="entry name" value="Cortactin-binding_p2_N"/>
</dbReference>
<keyword evidence="6" id="KW-1185">Reference proteome</keyword>
<comment type="caution">
    <text evidence="5">The sequence shown here is derived from an EMBL/GenBank/DDBJ whole genome shotgun (WGS) entry which is preliminary data.</text>
</comment>
<dbReference type="PANTHER" id="PTHR23166:SF4">
    <property type="entry name" value="FILAMIN A-INTERACTING PROTEIN 1-LIKE"/>
    <property type="match status" value="1"/>
</dbReference>
<feature type="region of interest" description="Disordered" evidence="3">
    <location>
        <begin position="1"/>
        <end position="40"/>
    </location>
</feature>
<evidence type="ECO:0000256" key="3">
    <source>
        <dbReference type="SAM" id="MobiDB-lite"/>
    </source>
</evidence>
<protein>
    <recommendedName>
        <fullName evidence="4">Cortactin-binding protein-2 N-terminal domain-containing protein</fullName>
    </recommendedName>
</protein>
<organism evidence="5 6">
    <name type="scientific">Coregonus suidteri</name>
    <dbReference type="NCBI Taxonomy" id="861788"/>
    <lineage>
        <taxon>Eukaryota</taxon>
        <taxon>Metazoa</taxon>
        <taxon>Chordata</taxon>
        <taxon>Craniata</taxon>
        <taxon>Vertebrata</taxon>
        <taxon>Euteleostomi</taxon>
        <taxon>Actinopterygii</taxon>
        <taxon>Neopterygii</taxon>
        <taxon>Teleostei</taxon>
        <taxon>Protacanthopterygii</taxon>
        <taxon>Salmoniformes</taxon>
        <taxon>Salmonidae</taxon>
        <taxon>Coregoninae</taxon>
        <taxon>Coregonus</taxon>
    </lineage>
</organism>
<evidence type="ECO:0000256" key="1">
    <source>
        <dbReference type="ARBA" id="ARBA00023054"/>
    </source>
</evidence>
<dbReference type="Proteomes" id="UP001356427">
    <property type="component" value="Unassembled WGS sequence"/>
</dbReference>
<feature type="coiled-coil region" evidence="2">
    <location>
        <begin position="248"/>
        <end position="401"/>
    </location>
</feature>
<evidence type="ECO:0000259" key="4">
    <source>
        <dbReference type="Pfam" id="PF09727"/>
    </source>
</evidence>
<reference evidence="5 6" key="1">
    <citation type="submission" date="2021-04" db="EMBL/GenBank/DDBJ databases">
        <authorList>
            <person name="De Guttry C."/>
            <person name="Zahm M."/>
            <person name="Klopp C."/>
            <person name="Cabau C."/>
            <person name="Louis A."/>
            <person name="Berthelot C."/>
            <person name="Parey E."/>
            <person name="Roest Crollius H."/>
            <person name="Montfort J."/>
            <person name="Robinson-Rechavi M."/>
            <person name="Bucao C."/>
            <person name="Bouchez O."/>
            <person name="Gislard M."/>
            <person name="Lluch J."/>
            <person name="Milhes M."/>
            <person name="Lampietro C."/>
            <person name="Lopez Roques C."/>
            <person name="Donnadieu C."/>
            <person name="Braasch I."/>
            <person name="Desvignes T."/>
            <person name="Postlethwait J."/>
            <person name="Bobe J."/>
            <person name="Wedekind C."/>
            <person name="Guiguen Y."/>
        </authorList>
    </citation>
    <scope>NUCLEOTIDE SEQUENCE [LARGE SCALE GENOMIC DNA]</scope>
    <source>
        <strain evidence="5">Cs_M1</strain>
        <tissue evidence="5">Blood</tissue>
    </source>
</reference>
<feature type="compositionally biased region" description="Polar residues" evidence="3">
    <location>
        <begin position="1"/>
        <end position="22"/>
    </location>
</feature>
<name>A0AAN8M9T4_9TELE</name>
<evidence type="ECO:0000313" key="5">
    <source>
        <dbReference type="EMBL" id="KAK6315076.1"/>
    </source>
</evidence>
<feature type="compositionally biased region" description="Basic and acidic residues" evidence="3">
    <location>
        <begin position="469"/>
        <end position="482"/>
    </location>
</feature>
<sequence length="929" mass="106182">MAVDGWQTQVYPQMRSHSNSPNMAARNSDGSQNSVAHLDPLKGTVLRDSMGGERGKDLSRDDLVFLLSIMEGELQARDEVIAVLKAEKMDLALVEAQYGFVTPGEVLRALQRDSLQAQASEAQEAPQQDVYEKPMAELDRLVETGKQSYRRMLEQLLQVECSHSGALCRLEEQDQQHRALLQRSDDLTCLLEQDRERLKLLLIQEKAYRERKEEESKREVSALKEELTKLKSFALLVVDEQQHLTNQLSQQSKRVQKLTEIADHAQQELNSTHSRTKEEELKALRLEAELHKQASHFRLNQEAMMAKLANEDTQNRQLRQRLAALSRKLDELEGTRGAFQRAEDELQELRDRLGHGREGETSQSRSLKAEVDKLNGRISELDRLEEALAKGRQECSALKGSLEKERASTKQLSGELDTIRVRVRELEAIEVQLERSEGALRQDFAKLRTLTVVLVEERKNMAERLRQTEEKLQEKKDGKLQAESDSVSTATEKPIEESRKALRSKAELEDRIQSVVKERDALRVRLRAEEDRGGDLQSKVSAMKKRILILEVKKGELCKEVKCPLLDNTNHGYQQEDNKVKELTQEVDRLRRRLTQKGVMEGELMKAEEDFESLERRCSKEQERARALGEELEESRRELSKYQLAEKKENNQEHLLLRRLQEEQVKSVLLKREVEALKEKVQRLMGTEESICRVQMDSSTLQKRLTQQEVRNRELAREMEGLTHELERYRRFSKSLRPGMTGRCFSDLHLSTKEVQTEPADTLPPDYRSLSPLALSGKLYEEIDVEDPNQNEDRVINKCNSSPLNNIESLTHQNNHVRRFSIPSPNGNDNHHPIKGKVLNGNFFQKGDVMLAHTPGKPLHIKVTPDHGLNMAMLEISSPTSDNALSYTSTAVIPTSGAPPKQRITIIPNAAISQWPEPRAQTEPSPLSP</sequence>
<dbReference type="AlphaFoldDB" id="A0AAN8M9T4"/>
<evidence type="ECO:0000313" key="6">
    <source>
        <dbReference type="Proteomes" id="UP001356427"/>
    </source>
</evidence>
<dbReference type="PANTHER" id="PTHR23166">
    <property type="entry name" value="FILAMIN/GPBP-INTERACTING PROTEIN"/>
    <property type="match status" value="1"/>
</dbReference>
<feature type="coiled-coil region" evidence="2">
    <location>
        <begin position="566"/>
        <end position="732"/>
    </location>
</feature>
<proteinExistence type="predicted"/>
<dbReference type="InterPro" id="IPR050719">
    <property type="entry name" value="Cortactin-Actin_Reg"/>
</dbReference>
<gene>
    <name evidence="5" type="ORF">J4Q44_G00146050</name>
</gene>